<evidence type="ECO:0000256" key="3">
    <source>
        <dbReference type="ARBA" id="ARBA00022500"/>
    </source>
</evidence>
<dbReference type="InterPro" id="IPR033479">
    <property type="entry name" value="dCache_1"/>
</dbReference>
<comment type="caution">
    <text evidence="14">The sequence shown here is derived from an EMBL/GenBank/DDBJ whole genome shotgun (WGS) entry which is preliminary data.</text>
</comment>
<dbReference type="Pfam" id="PF02743">
    <property type="entry name" value="dCache_1"/>
    <property type="match status" value="1"/>
</dbReference>
<evidence type="ECO:0000256" key="5">
    <source>
        <dbReference type="ARBA" id="ARBA00022989"/>
    </source>
</evidence>
<keyword evidence="15" id="KW-1185">Reference proteome</keyword>
<evidence type="ECO:0000256" key="9">
    <source>
        <dbReference type="PROSITE-ProRule" id="PRU00284"/>
    </source>
</evidence>
<accession>A0ABV4BIZ8</accession>
<dbReference type="Pfam" id="PF00015">
    <property type="entry name" value="MCPsignal"/>
    <property type="match status" value="1"/>
</dbReference>
<evidence type="ECO:0000256" key="4">
    <source>
        <dbReference type="ARBA" id="ARBA00022692"/>
    </source>
</evidence>
<gene>
    <name evidence="14" type="ORF">AB8U03_00875</name>
</gene>
<sequence>MDIRKKMPLFILLIVIIPVVIISSAVYFWNSRSMLKKSKSNMSISASLVSNHISDIVKNEQDQVYMLSQENEIIDAAKERQQGSRQDFLNAYGYDKSPADLILEKKFKRLQNHEHLSLIDPDGIVICDSNPDNIKVDLSNRDYFKEAMSGKEYVSDTILSKINKKPVVVFTAPVKDENGKVIAVVGDTVYTDFFTKSLSKIKFGSTGYVYMVDNKGIMLSHPDKNKILKPVENSIIKQVADKIKNGQNVESDVQLYKYNGDERLSGYVVIPGVRWILATSQSMSEVNEDTRNILFINCIIGVITVLLAILIGLKFSSSITVPLGKLLALMDKASEGDITVRSDISRNDEIGKLSIGFNKMIQNLSDIIKNVKNNSTDVEEQSINLSSVSEEMASSSQNVADSIQEVAKGAESQAEDLVKINSIVNDFAVEIENIVESIQEVYKNIGDINGMSVNSNDKMKIVKGSINDVSSSFKDFLKKINNLDKGIKQINSIIDIINDIADQTNLLALNASIESARVGEAGKGFAVVANEIGELAEQSKKSAKNISILIGNISGDTKLMVQSTGLMNEELSKQIDAVGVSIEAFRDIAKAVKTVNSKVNEVHNSASKIDSEKNKIVEKLESASSVAEQISASTQEISATSEEMSASTEEISSSADKLSNMTKGMSDSVKKFNVA</sequence>
<feature type="region of interest" description="Disordered" evidence="10">
    <location>
        <begin position="631"/>
        <end position="675"/>
    </location>
</feature>
<dbReference type="SMART" id="SM00304">
    <property type="entry name" value="HAMP"/>
    <property type="match status" value="1"/>
</dbReference>
<dbReference type="Proteomes" id="UP001564657">
    <property type="component" value="Unassembled WGS sequence"/>
</dbReference>
<keyword evidence="3" id="KW-0145">Chemotaxis</keyword>
<evidence type="ECO:0000256" key="2">
    <source>
        <dbReference type="ARBA" id="ARBA00022475"/>
    </source>
</evidence>
<dbReference type="InterPro" id="IPR003660">
    <property type="entry name" value="HAMP_dom"/>
</dbReference>
<feature type="transmembrane region" description="Helical" evidence="11">
    <location>
        <begin position="6"/>
        <end position="29"/>
    </location>
</feature>
<evidence type="ECO:0000256" key="10">
    <source>
        <dbReference type="SAM" id="MobiDB-lite"/>
    </source>
</evidence>
<dbReference type="Gene3D" id="1.10.8.500">
    <property type="entry name" value="HAMP domain in histidine kinase"/>
    <property type="match status" value="1"/>
</dbReference>
<dbReference type="Gene3D" id="3.30.450.20">
    <property type="entry name" value="PAS domain"/>
    <property type="match status" value="1"/>
</dbReference>
<keyword evidence="6 11" id="KW-0472">Membrane</keyword>
<name>A0ABV4BIZ8_9CLOT</name>
<keyword evidence="2" id="KW-1003">Cell membrane</keyword>
<dbReference type="InterPro" id="IPR029151">
    <property type="entry name" value="Sensor-like_sf"/>
</dbReference>
<comment type="similarity">
    <text evidence="8">Belongs to the methyl-accepting chemotaxis (MCP) protein family.</text>
</comment>
<feature type="domain" description="Methyl-accepting transducer" evidence="12">
    <location>
        <begin position="388"/>
        <end position="652"/>
    </location>
</feature>
<dbReference type="EMBL" id="JBGEWD010000001">
    <property type="protein sequence ID" value="MEY7998761.1"/>
    <property type="molecule type" value="Genomic_DNA"/>
</dbReference>
<dbReference type="Gene3D" id="1.10.287.950">
    <property type="entry name" value="Methyl-accepting chemotaxis protein"/>
    <property type="match status" value="1"/>
</dbReference>
<dbReference type="InterPro" id="IPR004089">
    <property type="entry name" value="MCPsignal_dom"/>
</dbReference>
<keyword evidence="4 11" id="KW-0812">Transmembrane</keyword>
<evidence type="ECO:0000256" key="11">
    <source>
        <dbReference type="SAM" id="Phobius"/>
    </source>
</evidence>
<feature type="transmembrane region" description="Helical" evidence="11">
    <location>
        <begin position="293"/>
        <end position="313"/>
    </location>
</feature>
<keyword evidence="5 11" id="KW-1133">Transmembrane helix</keyword>
<dbReference type="RefSeq" id="WP_369702650.1">
    <property type="nucleotide sequence ID" value="NZ_JBGEWD010000001.1"/>
</dbReference>
<dbReference type="PROSITE" id="PS50885">
    <property type="entry name" value="HAMP"/>
    <property type="match status" value="1"/>
</dbReference>
<dbReference type="Pfam" id="PF00672">
    <property type="entry name" value="HAMP"/>
    <property type="match status" value="1"/>
</dbReference>
<dbReference type="PROSITE" id="PS50111">
    <property type="entry name" value="CHEMOTAXIS_TRANSDUC_2"/>
    <property type="match status" value="1"/>
</dbReference>
<proteinExistence type="inferred from homology"/>
<evidence type="ECO:0000313" key="15">
    <source>
        <dbReference type="Proteomes" id="UP001564657"/>
    </source>
</evidence>
<dbReference type="SUPFAM" id="SSF103190">
    <property type="entry name" value="Sensory domain-like"/>
    <property type="match status" value="1"/>
</dbReference>
<feature type="compositionally biased region" description="Low complexity" evidence="10">
    <location>
        <begin position="636"/>
        <end position="655"/>
    </location>
</feature>
<comment type="subcellular location">
    <subcellularLocation>
        <location evidence="1">Cell membrane</location>
        <topology evidence="1">Multi-pass membrane protein</topology>
    </subcellularLocation>
</comment>
<dbReference type="PANTHER" id="PTHR32089">
    <property type="entry name" value="METHYL-ACCEPTING CHEMOTAXIS PROTEIN MCPB"/>
    <property type="match status" value="1"/>
</dbReference>
<feature type="compositionally biased region" description="Polar residues" evidence="10">
    <location>
        <begin position="656"/>
        <end position="665"/>
    </location>
</feature>
<keyword evidence="7 9" id="KW-0807">Transducer</keyword>
<evidence type="ECO:0000259" key="12">
    <source>
        <dbReference type="PROSITE" id="PS50111"/>
    </source>
</evidence>
<dbReference type="SMART" id="SM00283">
    <property type="entry name" value="MA"/>
    <property type="match status" value="1"/>
</dbReference>
<dbReference type="PANTHER" id="PTHR32089:SF112">
    <property type="entry name" value="LYSOZYME-LIKE PROTEIN-RELATED"/>
    <property type="match status" value="1"/>
</dbReference>
<evidence type="ECO:0000256" key="8">
    <source>
        <dbReference type="ARBA" id="ARBA00029447"/>
    </source>
</evidence>
<dbReference type="CDD" id="cd12914">
    <property type="entry name" value="PDC1_DGC_like"/>
    <property type="match status" value="1"/>
</dbReference>
<evidence type="ECO:0000256" key="1">
    <source>
        <dbReference type="ARBA" id="ARBA00004651"/>
    </source>
</evidence>
<reference evidence="14 15" key="1">
    <citation type="submission" date="2024-08" db="EMBL/GenBank/DDBJ databases">
        <title>Clostridium lapicellarii sp. nov., and Clostridium renhuaiense sp. nov., two species isolated from the mud in a fermentation cellar used for producing sauce-flavour Chinese liquors.</title>
        <authorList>
            <person name="Yang F."/>
            <person name="Wang H."/>
            <person name="Chen L.Q."/>
            <person name="Zhou N."/>
            <person name="Lu J.J."/>
            <person name="Pu X.X."/>
            <person name="Wan B."/>
            <person name="Wang L."/>
            <person name="Liu S.J."/>
        </authorList>
    </citation>
    <scope>NUCLEOTIDE SEQUENCE [LARGE SCALE GENOMIC DNA]</scope>
    <source>
        <strain evidence="14 15">MT-5</strain>
    </source>
</reference>
<protein>
    <submittedName>
        <fullName evidence="14">Methyl-accepting chemotaxis protein</fullName>
    </submittedName>
</protein>
<evidence type="ECO:0000256" key="7">
    <source>
        <dbReference type="ARBA" id="ARBA00023224"/>
    </source>
</evidence>
<evidence type="ECO:0000259" key="13">
    <source>
        <dbReference type="PROSITE" id="PS50885"/>
    </source>
</evidence>
<dbReference type="CDD" id="cd06225">
    <property type="entry name" value="HAMP"/>
    <property type="match status" value="1"/>
</dbReference>
<dbReference type="SUPFAM" id="SSF58104">
    <property type="entry name" value="Methyl-accepting chemotaxis protein (MCP) signaling domain"/>
    <property type="match status" value="1"/>
</dbReference>
<evidence type="ECO:0000313" key="14">
    <source>
        <dbReference type="EMBL" id="MEY7998761.1"/>
    </source>
</evidence>
<dbReference type="CDD" id="cd12912">
    <property type="entry name" value="PDC2_MCP_like"/>
    <property type="match status" value="1"/>
</dbReference>
<evidence type="ECO:0000256" key="6">
    <source>
        <dbReference type="ARBA" id="ARBA00023136"/>
    </source>
</evidence>
<feature type="domain" description="HAMP" evidence="13">
    <location>
        <begin position="317"/>
        <end position="369"/>
    </location>
</feature>
<organism evidence="14 15">
    <name type="scientific">Clostridium moutaii</name>
    <dbReference type="NCBI Taxonomy" id="3240932"/>
    <lineage>
        <taxon>Bacteria</taxon>
        <taxon>Bacillati</taxon>
        <taxon>Bacillota</taxon>
        <taxon>Clostridia</taxon>
        <taxon>Eubacteriales</taxon>
        <taxon>Clostridiaceae</taxon>
        <taxon>Clostridium</taxon>
    </lineage>
</organism>